<dbReference type="Proteomes" id="UP000027238">
    <property type="component" value="Unassembled WGS sequence"/>
</dbReference>
<feature type="region of interest" description="Disordered" evidence="1">
    <location>
        <begin position="77"/>
        <end position="111"/>
    </location>
</feature>
<protein>
    <submittedName>
        <fullName evidence="2">Uncharacterized protein</fullName>
    </submittedName>
</protein>
<comment type="caution">
    <text evidence="2">The sequence shown here is derived from an EMBL/GenBank/DDBJ whole genome shotgun (WGS) entry which is preliminary data.</text>
</comment>
<organism evidence="2 3">
    <name type="scientific">Colletotrichum sublineola</name>
    <name type="common">Sorghum anthracnose fungus</name>
    <dbReference type="NCBI Taxonomy" id="1173701"/>
    <lineage>
        <taxon>Eukaryota</taxon>
        <taxon>Fungi</taxon>
        <taxon>Dikarya</taxon>
        <taxon>Ascomycota</taxon>
        <taxon>Pezizomycotina</taxon>
        <taxon>Sordariomycetes</taxon>
        <taxon>Hypocreomycetidae</taxon>
        <taxon>Glomerellales</taxon>
        <taxon>Glomerellaceae</taxon>
        <taxon>Colletotrichum</taxon>
        <taxon>Colletotrichum graminicola species complex</taxon>
    </lineage>
</organism>
<reference evidence="3" key="1">
    <citation type="journal article" date="2014" name="Genome Announc.">
        <title>Draft genome sequence of Colletotrichum sublineola, a destructive pathogen of cultivated sorghum.</title>
        <authorList>
            <person name="Baroncelli R."/>
            <person name="Sanz-Martin J.M."/>
            <person name="Rech G.E."/>
            <person name="Sukno S.A."/>
            <person name="Thon M.R."/>
        </authorList>
    </citation>
    <scope>NUCLEOTIDE SEQUENCE [LARGE SCALE GENOMIC DNA]</scope>
    <source>
        <strain evidence="3">TX430BB</strain>
    </source>
</reference>
<keyword evidence="3" id="KW-1185">Reference proteome</keyword>
<gene>
    <name evidence="2" type="ORF">CSUB01_03537</name>
</gene>
<accession>A0A066XC58</accession>
<name>A0A066XC58_COLSU</name>
<dbReference type="HOGENOM" id="CLU_857922_0_0_1"/>
<dbReference type="EMBL" id="JMSE01001054">
    <property type="protein sequence ID" value="KDN65199.1"/>
    <property type="molecule type" value="Genomic_DNA"/>
</dbReference>
<dbReference type="AlphaFoldDB" id="A0A066XC58"/>
<evidence type="ECO:0000256" key="1">
    <source>
        <dbReference type="SAM" id="MobiDB-lite"/>
    </source>
</evidence>
<proteinExistence type="predicted"/>
<evidence type="ECO:0000313" key="3">
    <source>
        <dbReference type="Proteomes" id="UP000027238"/>
    </source>
</evidence>
<evidence type="ECO:0000313" key="2">
    <source>
        <dbReference type="EMBL" id="KDN65199.1"/>
    </source>
</evidence>
<sequence length="324" mass="35689">MLAPSSLKPMNVTGKRLKYRESSRAYVNHRGCDTAALWGQMGVAASEIKNGPWPAQENTATRPRHGDFEQTIGSAVTSGRETGGYRGSRVTQVESQHPGHLGRPAEDDNTDAQATDHFRDLIHTKTKKSFKYIDSSSMGYMVLLPQRHPPARAPRTGLAIKINIRVHAVDRHPPPGCHLGRARFRSRQHGGVPRSARVRRRGFASRAVAGAGDEEAPQGLEDGHAENKVADHHGRADLANGPQEPDWVDRVCEDSDLHQDRAGHLVTDPCQETKWLAHVWRNGAVQRGTHDEYAHAKQADEKELPVATSVNIKRLNQGRGDASN</sequence>